<dbReference type="Pfam" id="PF02545">
    <property type="entry name" value="Maf"/>
    <property type="match status" value="1"/>
</dbReference>
<comment type="catalytic activity">
    <reaction evidence="4">
        <text>dTTP + H2O = dTMP + diphosphate + H(+)</text>
        <dbReference type="Rhea" id="RHEA:28534"/>
        <dbReference type="ChEBI" id="CHEBI:15377"/>
        <dbReference type="ChEBI" id="CHEBI:15378"/>
        <dbReference type="ChEBI" id="CHEBI:33019"/>
        <dbReference type="ChEBI" id="CHEBI:37568"/>
        <dbReference type="ChEBI" id="CHEBI:63528"/>
        <dbReference type="EC" id="3.6.1.9"/>
    </reaction>
</comment>
<dbReference type="InterPro" id="IPR003697">
    <property type="entry name" value="Maf-like"/>
</dbReference>
<reference evidence="6" key="1">
    <citation type="submission" date="2017-04" db="EMBL/GenBank/DDBJ databases">
        <authorList>
            <person name="Varghese N."/>
            <person name="Submissions S."/>
        </authorList>
    </citation>
    <scope>NUCLEOTIDE SEQUENCE [LARGE SCALE GENOMIC DNA]</scope>
    <source>
        <strain evidence="6">RKEM611</strain>
    </source>
</reference>
<feature type="active site" description="Proton acceptor" evidence="4">
    <location>
        <position position="79"/>
    </location>
</feature>
<keyword evidence="2 4" id="KW-0378">Hydrolase</keyword>
<comment type="cofactor">
    <cofactor evidence="1 4">
        <name>a divalent metal cation</name>
        <dbReference type="ChEBI" id="CHEBI:60240"/>
    </cofactor>
</comment>
<evidence type="ECO:0000313" key="6">
    <source>
        <dbReference type="Proteomes" id="UP000192907"/>
    </source>
</evidence>
<name>A0A1Y6BWW1_9BACT</name>
<evidence type="ECO:0000256" key="1">
    <source>
        <dbReference type="ARBA" id="ARBA00001968"/>
    </source>
</evidence>
<feature type="site" description="Important for substrate specificity" evidence="4">
    <location>
        <position position="19"/>
    </location>
</feature>
<dbReference type="PANTHER" id="PTHR43213:SF5">
    <property type="entry name" value="BIFUNCTIONAL DTTP_UTP PYROPHOSPHATASE_METHYLTRANSFERASE PROTEIN-RELATED"/>
    <property type="match status" value="1"/>
</dbReference>
<dbReference type="GO" id="GO:0036221">
    <property type="term" value="F:UTP diphosphatase activity"/>
    <property type="evidence" value="ECO:0007669"/>
    <property type="project" value="RHEA"/>
</dbReference>
<feature type="site" description="Important for substrate specificity" evidence="4">
    <location>
        <position position="166"/>
    </location>
</feature>
<dbReference type="STRING" id="1513793.SAMN06296036_11079"/>
<dbReference type="OrthoDB" id="5292690at2"/>
<dbReference type="Gene3D" id="3.90.950.10">
    <property type="match status" value="1"/>
</dbReference>
<protein>
    <recommendedName>
        <fullName evidence="4">dTTP/UTP pyrophosphatase</fullName>
        <shortName evidence="4">dTTPase/UTPase</shortName>
        <ecNumber evidence="4">3.6.1.9</ecNumber>
    </recommendedName>
    <alternativeName>
        <fullName evidence="4">Nucleoside triphosphate pyrophosphatase</fullName>
    </alternativeName>
    <alternativeName>
        <fullName evidence="4">Nucleotide pyrophosphatase</fullName>
        <shortName evidence="4">Nucleotide PPase</shortName>
    </alternativeName>
</protein>
<comment type="function">
    <text evidence="4">Nucleoside triphosphate pyrophosphatase that hydrolyzes dTTP and UTP. May have a dual role in cell division arrest and in preventing the incorporation of modified nucleotides into cellular nucleic acids.</text>
</comment>
<proteinExistence type="inferred from homology"/>
<evidence type="ECO:0000313" key="5">
    <source>
        <dbReference type="EMBL" id="SMF33319.1"/>
    </source>
</evidence>
<dbReference type="GO" id="GO:0009117">
    <property type="term" value="P:nucleotide metabolic process"/>
    <property type="evidence" value="ECO:0007669"/>
    <property type="project" value="UniProtKB-KW"/>
</dbReference>
<dbReference type="AlphaFoldDB" id="A0A1Y6BWW1"/>
<accession>A0A1Y6BWW1</accession>
<dbReference type="GO" id="GO:0005737">
    <property type="term" value="C:cytoplasm"/>
    <property type="evidence" value="ECO:0007669"/>
    <property type="project" value="UniProtKB-SubCell"/>
</dbReference>
<dbReference type="CDD" id="cd00555">
    <property type="entry name" value="Maf"/>
    <property type="match status" value="1"/>
</dbReference>
<evidence type="ECO:0000256" key="3">
    <source>
        <dbReference type="ARBA" id="ARBA00023080"/>
    </source>
</evidence>
<comment type="catalytic activity">
    <reaction evidence="4">
        <text>UTP + H2O = UMP + diphosphate + H(+)</text>
        <dbReference type="Rhea" id="RHEA:29395"/>
        <dbReference type="ChEBI" id="CHEBI:15377"/>
        <dbReference type="ChEBI" id="CHEBI:15378"/>
        <dbReference type="ChEBI" id="CHEBI:33019"/>
        <dbReference type="ChEBI" id="CHEBI:46398"/>
        <dbReference type="ChEBI" id="CHEBI:57865"/>
        <dbReference type="EC" id="3.6.1.9"/>
    </reaction>
</comment>
<dbReference type="PANTHER" id="PTHR43213">
    <property type="entry name" value="BIFUNCTIONAL DTTP/UTP PYROPHOSPHATASE/METHYLTRANSFERASE PROTEIN-RELATED"/>
    <property type="match status" value="1"/>
</dbReference>
<organism evidence="5 6">
    <name type="scientific">Pseudobacteriovorax antillogorgiicola</name>
    <dbReference type="NCBI Taxonomy" id="1513793"/>
    <lineage>
        <taxon>Bacteria</taxon>
        <taxon>Pseudomonadati</taxon>
        <taxon>Bdellovibrionota</taxon>
        <taxon>Oligoflexia</taxon>
        <taxon>Oligoflexales</taxon>
        <taxon>Pseudobacteriovoracaceae</taxon>
        <taxon>Pseudobacteriovorax</taxon>
    </lineage>
</organism>
<dbReference type="HAMAP" id="MF_00528">
    <property type="entry name" value="Maf"/>
    <property type="match status" value="1"/>
</dbReference>
<keyword evidence="6" id="KW-1185">Reference proteome</keyword>
<dbReference type="InterPro" id="IPR029001">
    <property type="entry name" value="ITPase-like_fam"/>
</dbReference>
<keyword evidence="4" id="KW-0963">Cytoplasm</keyword>
<dbReference type="NCBIfam" id="TIGR00172">
    <property type="entry name" value="maf"/>
    <property type="match status" value="1"/>
</dbReference>
<evidence type="ECO:0000256" key="2">
    <source>
        <dbReference type="ARBA" id="ARBA00022801"/>
    </source>
</evidence>
<dbReference type="Proteomes" id="UP000192907">
    <property type="component" value="Unassembled WGS sequence"/>
</dbReference>
<evidence type="ECO:0000256" key="4">
    <source>
        <dbReference type="HAMAP-Rule" id="MF_00528"/>
    </source>
</evidence>
<keyword evidence="3 4" id="KW-0546">Nucleotide metabolism</keyword>
<comment type="similarity">
    <text evidence="4">Belongs to the Maf family. YhdE subfamily.</text>
</comment>
<sequence length="201" mass="22014">MAQLVKYDGQIILGSSSPRRQQMLADLGVSFTVVKPETEERIKSGELPRDYVLRNAREKAEWVFEKKQSDGDILVISADTIVVSNGQVMEKPKSESDAEAMLMKLSGSRHEVISSFCMIKSDKGGVKQTTHAETTFVKFVDLSAEDCRYYISTGEPMDKAGSYGIQGIGGFMVKSIEGSYSNVVGLPLAEFLVSLRSLVSA</sequence>
<dbReference type="GO" id="GO:0036218">
    <property type="term" value="F:dTTP diphosphatase activity"/>
    <property type="evidence" value="ECO:0007669"/>
    <property type="project" value="RHEA"/>
</dbReference>
<comment type="caution">
    <text evidence="4">Lacks conserved residue(s) required for the propagation of feature annotation.</text>
</comment>
<gene>
    <name evidence="5" type="ORF">SAMN06296036_11079</name>
</gene>
<dbReference type="EC" id="3.6.1.9" evidence="4"/>
<dbReference type="EMBL" id="FWZT01000010">
    <property type="protein sequence ID" value="SMF33319.1"/>
    <property type="molecule type" value="Genomic_DNA"/>
</dbReference>
<feature type="site" description="Important for substrate specificity" evidence="4">
    <location>
        <position position="80"/>
    </location>
</feature>
<comment type="subcellular location">
    <subcellularLocation>
        <location evidence="4">Cytoplasm</location>
    </subcellularLocation>
</comment>
<dbReference type="PIRSF" id="PIRSF006305">
    <property type="entry name" value="Maf"/>
    <property type="match status" value="1"/>
</dbReference>
<dbReference type="SUPFAM" id="SSF52972">
    <property type="entry name" value="ITPase-like"/>
    <property type="match status" value="1"/>
</dbReference>
<dbReference type="RefSeq" id="WP_132320788.1">
    <property type="nucleotide sequence ID" value="NZ_FWZT01000010.1"/>
</dbReference>